<keyword evidence="4" id="KW-1185">Reference proteome</keyword>
<dbReference type="EMBL" id="JABCKI010006127">
    <property type="protein sequence ID" value="KAG5635300.1"/>
    <property type="molecule type" value="Genomic_DNA"/>
</dbReference>
<keyword evidence="2" id="KW-1133">Transmembrane helix</keyword>
<dbReference type="AlphaFoldDB" id="A0A9P7FQ84"/>
<dbReference type="OrthoDB" id="3234968at2759"/>
<gene>
    <name evidence="3" type="ORF">H0H81_011782</name>
</gene>
<evidence type="ECO:0000313" key="3">
    <source>
        <dbReference type="EMBL" id="KAG5635300.1"/>
    </source>
</evidence>
<feature type="transmembrane region" description="Helical" evidence="2">
    <location>
        <begin position="108"/>
        <end position="132"/>
    </location>
</feature>
<evidence type="ECO:0000256" key="2">
    <source>
        <dbReference type="SAM" id="Phobius"/>
    </source>
</evidence>
<comment type="caution">
    <text evidence="3">The sequence shown here is derived from an EMBL/GenBank/DDBJ whole genome shotgun (WGS) entry which is preliminary data.</text>
</comment>
<feature type="region of interest" description="Disordered" evidence="1">
    <location>
        <begin position="140"/>
        <end position="163"/>
    </location>
</feature>
<proteinExistence type="predicted"/>
<feature type="transmembrane region" description="Helical" evidence="2">
    <location>
        <begin position="7"/>
        <end position="26"/>
    </location>
</feature>
<dbReference type="Proteomes" id="UP000717328">
    <property type="component" value="Unassembled WGS sequence"/>
</dbReference>
<organism evidence="3 4">
    <name type="scientific">Sphagnurus paluster</name>
    <dbReference type="NCBI Taxonomy" id="117069"/>
    <lineage>
        <taxon>Eukaryota</taxon>
        <taxon>Fungi</taxon>
        <taxon>Dikarya</taxon>
        <taxon>Basidiomycota</taxon>
        <taxon>Agaricomycotina</taxon>
        <taxon>Agaricomycetes</taxon>
        <taxon>Agaricomycetidae</taxon>
        <taxon>Agaricales</taxon>
        <taxon>Tricholomatineae</taxon>
        <taxon>Lyophyllaceae</taxon>
        <taxon>Sphagnurus</taxon>
    </lineage>
</organism>
<evidence type="ECO:0000313" key="4">
    <source>
        <dbReference type="Proteomes" id="UP000717328"/>
    </source>
</evidence>
<accession>A0A9P7FQ84</accession>
<reference evidence="3" key="1">
    <citation type="submission" date="2021-02" db="EMBL/GenBank/DDBJ databases">
        <authorList>
            <person name="Nieuwenhuis M."/>
            <person name="Van De Peppel L.J.J."/>
        </authorList>
    </citation>
    <scope>NUCLEOTIDE SEQUENCE</scope>
    <source>
        <strain evidence="3">D49</strain>
    </source>
</reference>
<evidence type="ECO:0000256" key="1">
    <source>
        <dbReference type="SAM" id="MobiDB-lite"/>
    </source>
</evidence>
<protein>
    <submittedName>
        <fullName evidence="3">Uncharacterized protein</fullName>
    </submittedName>
</protein>
<keyword evidence="2" id="KW-0812">Transmembrane</keyword>
<reference evidence="3" key="2">
    <citation type="submission" date="2021-10" db="EMBL/GenBank/DDBJ databases">
        <title>Phylogenomics reveals ancestral predisposition of the termite-cultivated fungus Termitomyces towards a domesticated lifestyle.</title>
        <authorList>
            <person name="Auxier B."/>
            <person name="Grum-Grzhimaylo A."/>
            <person name="Cardenas M.E."/>
            <person name="Lodge J.D."/>
            <person name="Laessoe T."/>
            <person name="Pedersen O."/>
            <person name="Smith M.E."/>
            <person name="Kuyper T.W."/>
            <person name="Franco-Molano E.A."/>
            <person name="Baroni T.J."/>
            <person name="Aanen D.K."/>
        </authorList>
    </citation>
    <scope>NUCLEOTIDE SEQUENCE</scope>
    <source>
        <strain evidence="3">D49</strain>
    </source>
</reference>
<sequence length="163" mass="17250">MLANDSTATATFTFLGVAIYFSSPLWPYPVTSLVSLDSGIPILLDLQDHNSTPVANGMGAATVNAKVSWGVTGLNNTNHTLVVSVGPSKPYAVLDTLITPGLTSTAKLVISLSSILGSLVFALTAFAIWFLALRRRTPHHDPYDPGPPAPNFRFSWGSGPRAI</sequence>
<name>A0A9P7FQ84_9AGAR</name>
<keyword evidence="2" id="KW-0472">Membrane</keyword>